<protein>
    <submittedName>
        <fullName evidence="1">Uncharacterized protein</fullName>
    </submittedName>
</protein>
<evidence type="ECO:0000313" key="2">
    <source>
        <dbReference type="Proteomes" id="UP000182192"/>
    </source>
</evidence>
<dbReference type="Proteomes" id="UP000182192">
    <property type="component" value="Unassembled WGS sequence"/>
</dbReference>
<name>A0A1I1QR42_RUMAL</name>
<dbReference type="EMBL" id="FOKQ01000052">
    <property type="protein sequence ID" value="SFD24594.1"/>
    <property type="molecule type" value="Genomic_DNA"/>
</dbReference>
<sequence>MRFTYYYLLNDYMNLVEETVKDDEKYLFSTIPEAGYGTTYYNGYISANEIDWWLTLGDCQNCLISDVESFKKDNLTFYKANVKFVMLDVYKWSGDSSEGDLYKLNYYGLARVFKSYGCYETTITWEKGSRYPNVSGCGEIDLSQVEFEGISDPKMNNLTILLNSVVV</sequence>
<organism evidence="1 2">
    <name type="scientific">Ruminococcus albus</name>
    <dbReference type="NCBI Taxonomy" id="1264"/>
    <lineage>
        <taxon>Bacteria</taxon>
        <taxon>Bacillati</taxon>
        <taxon>Bacillota</taxon>
        <taxon>Clostridia</taxon>
        <taxon>Eubacteriales</taxon>
        <taxon>Oscillospiraceae</taxon>
        <taxon>Ruminococcus</taxon>
    </lineage>
</organism>
<evidence type="ECO:0000313" key="1">
    <source>
        <dbReference type="EMBL" id="SFD24594.1"/>
    </source>
</evidence>
<dbReference type="AlphaFoldDB" id="A0A1I1QR42"/>
<reference evidence="1 2" key="1">
    <citation type="submission" date="2016-10" db="EMBL/GenBank/DDBJ databases">
        <authorList>
            <person name="de Groot N.N."/>
        </authorList>
    </citation>
    <scope>NUCLEOTIDE SEQUENCE [LARGE SCALE GENOMIC DNA]</scope>
    <source>
        <strain evidence="1 2">AR67</strain>
    </source>
</reference>
<accession>A0A1I1QR42</accession>
<proteinExistence type="predicted"/>
<gene>
    <name evidence="1" type="ORF">SAMN02910406_03479</name>
</gene>